<evidence type="ECO:0000256" key="1">
    <source>
        <dbReference type="SAM" id="MobiDB-lite"/>
    </source>
</evidence>
<dbReference type="PANTHER" id="PTHR19328:SF75">
    <property type="entry name" value="ALDOSE SUGAR DEHYDROGENASE YLII"/>
    <property type="match status" value="1"/>
</dbReference>
<dbReference type="OrthoDB" id="338827at2"/>
<dbReference type="Gene3D" id="2.120.10.30">
    <property type="entry name" value="TolB, C-terminal domain"/>
    <property type="match status" value="1"/>
</dbReference>
<feature type="domain" description="Glucose/Sorbosone dehydrogenase" evidence="2">
    <location>
        <begin position="160"/>
        <end position="483"/>
    </location>
</feature>
<evidence type="ECO:0000259" key="2">
    <source>
        <dbReference type="Pfam" id="PF07995"/>
    </source>
</evidence>
<evidence type="ECO:0000313" key="4">
    <source>
        <dbReference type="Proteomes" id="UP000321933"/>
    </source>
</evidence>
<feature type="compositionally biased region" description="Pro residues" evidence="1">
    <location>
        <begin position="101"/>
        <end position="118"/>
    </location>
</feature>
<dbReference type="AlphaFoldDB" id="A0A5C9A1J7"/>
<dbReference type="PANTHER" id="PTHR19328">
    <property type="entry name" value="HEDGEHOG-INTERACTING PROTEIN"/>
    <property type="match status" value="1"/>
</dbReference>
<dbReference type="InterPro" id="IPR011041">
    <property type="entry name" value="Quinoprot_gluc/sorb_DH_b-prop"/>
</dbReference>
<proteinExistence type="predicted"/>
<dbReference type="InterPro" id="IPR012938">
    <property type="entry name" value="Glc/Sorbosone_DH"/>
</dbReference>
<dbReference type="SUPFAM" id="SSF50952">
    <property type="entry name" value="Soluble quinoprotein glucose dehydrogenase"/>
    <property type="match status" value="1"/>
</dbReference>
<reference evidence="3 4" key="1">
    <citation type="submission" date="2019-08" db="EMBL/GenBank/DDBJ databases">
        <title>Parahaliea maris sp. nov., isolated from the surface seawater.</title>
        <authorList>
            <person name="Liu Y."/>
        </authorList>
    </citation>
    <scope>NUCLEOTIDE SEQUENCE [LARGE SCALE GENOMIC DNA]</scope>
    <source>
        <strain evidence="3 4">S2-26</strain>
    </source>
</reference>
<dbReference type="EMBL" id="VRYZ01000001">
    <property type="protein sequence ID" value="TXS94638.1"/>
    <property type="molecule type" value="Genomic_DNA"/>
</dbReference>
<keyword evidence="4" id="KW-1185">Reference proteome</keyword>
<name>A0A5C9A1J7_9GAMM</name>
<dbReference type="Proteomes" id="UP000321933">
    <property type="component" value="Unassembled WGS sequence"/>
</dbReference>
<accession>A0A5C9A1J7</accession>
<evidence type="ECO:0000313" key="3">
    <source>
        <dbReference type="EMBL" id="TXS94638.1"/>
    </source>
</evidence>
<dbReference type="Pfam" id="PF07995">
    <property type="entry name" value="GSDH"/>
    <property type="match status" value="1"/>
</dbReference>
<feature type="region of interest" description="Disordered" evidence="1">
    <location>
        <begin position="92"/>
        <end position="124"/>
    </location>
</feature>
<gene>
    <name evidence="3" type="ORF">FVW59_01615</name>
</gene>
<dbReference type="InterPro" id="IPR011042">
    <property type="entry name" value="6-blade_b-propeller_TolB-like"/>
</dbReference>
<sequence>MSSGRVPGECWDNAERAPGIEGQWTAPVSGLDCESRHRRPAVCSIKPLPGRALCLKTVKPTVTGRSSGFWQALRRRTACLLLSAALAACGGGSGGSSSSAPEPPAPPPPGGEPAPGDPPFGLTERAPLATLRLPTEPIAGGSVGLERRFPALAFPSALFVAALPAEPRLVAVRQSGTLEVFASDNAAGQARTVLDLSERVLFAGEQGLLGLAFDPDFLANRYIYLHYSADNPRRSVISRFHWDAATDAVDPGSEKVILEVLQPFANHNGGMLAFGPDDYLYIALGDGGSGGDPLNNAQDTGNLLGSILRLDVHPADPAAPYAIPLDNPFVDNPAIRDEIWAYGLRNPFRFSFDRVTGLMWIGDVGQNALEEIDIASGGENFGWRVFEGSMHFDASLNTLPDAAFTGPVFEYGREQGVAVIGGYVYRGNAIPALAGRYIYSDFGSGNVWALRFDGQRAVDNELIARANAPTSLGEDSDGELLVVDRQGQLHGFTQSAGGNPPDRLSETGLFTDLASLAPASGLIEYTVNHAFWSDNTRKRRWLALPDGAHIAFDATGAWGFPVGSVTVKHFEILTREGDPASAVRLETRVMVRLEAGWEAFTYRWNTQGSDATLLSGRQTRRLQIEDASGGVGEQVYTFPSRTDCFRCHTAASGRVLGIHTAQLNRDFNYSGVTDNQLRSLNHIGLFDVDIGAAASYSAYPARDDSGAELNKLARAYLAVNCAACHREGGTAPVQIDLRFSTPLGDTGLIDQPPLASTPGMENAVLVAPGAPSASLLIDRVARRDRFAMPPLGSHLVDEAGVTLLSRWIESL</sequence>
<comment type="caution">
    <text evidence="3">The sequence shown here is derived from an EMBL/GenBank/DDBJ whole genome shotgun (WGS) entry which is preliminary data.</text>
</comment>
<organism evidence="3 4">
    <name type="scientific">Parahaliea aestuarii</name>
    <dbReference type="NCBI Taxonomy" id="1852021"/>
    <lineage>
        <taxon>Bacteria</taxon>
        <taxon>Pseudomonadati</taxon>
        <taxon>Pseudomonadota</taxon>
        <taxon>Gammaproteobacteria</taxon>
        <taxon>Cellvibrionales</taxon>
        <taxon>Halieaceae</taxon>
        <taxon>Parahaliea</taxon>
    </lineage>
</organism>
<protein>
    <recommendedName>
        <fullName evidence="2">Glucose/Sorbosone dehydrogenase domain-containing protein</fullName>
    </recommendedName>
</protein>